<feature type="domain" description="HTH luxR-type" evidence="5">
    <location>
        <begin position="831"/>
        <end position="896"/>
    </location>
</feature>
<dbReference type="PANTHER" id="PTHR44688">
    <property type="entry name" value="DNA-BINDING TRANSCRIPTIONAL ACTIVATOR DEVR_DOSR"/>
    <property type="match status" value="1"/>
</dbReference>
<dbReference type="SUPFAM" id="SSF52540">
    <property type="entry name" value="P-loop containing nucleoside triphosphate hydrolases"/>
    <property type="match status" value="1"/>
</dbReference>
<keyword evidence="7" id="KW-1185">Reference proteome</keyword>
<evidence type="ECO:0000259" key="5">
    <source>
        <dbReference type="PROSITE" id="PS50043"/>
    </source>
</evidence>
<dbReference type="Proteomes" id="UP000199614">
    <property type="component" value="Unassembled WGS sequence"/>
</dbReference>
<dbReference type="SMART" id="SM00421">
    <property type="entry name" value="HTH_LUXR"/>
    <property type="match status" value="1"/>
</dbReference>
<dbReference type="GO" id="GO:0006355">
    <property type="term" value="P:regulation of DNA-templated transcription"/>
    <property type="evidence" value="ECO:0007669"/>
    <property type="project" value="InterPro"/>
</dbReference>
<dbReference type="Gene3D" id="1.10.10.10">
    <property type="entry name" value="Winged helix-like DNA-binding domain superfamily/Winged helix DNA-binding domain"/>
    <property type="match status" value="1"/>
</dbReference>
<dbReference type="SUPFAM" id="SSF46894">
    <property type="entry name" value="C-terminal effector domain of the bipartite response regulators"/>
    <property type="match status" value="1"/>
</dbReference>
<dbReference type="InterPro" id="IPR000792">
    <property type="entry name" value="Tscrpt_reg_LuxR_C"/>
</dbReference>
<dbReference type="InterPro" id="IPR027417">
    <property type="entry name" value="P-loop_NTPase"/>
</dbReference>
<dbReference type="AlphaFoldDB" id="A0A1I4X4J5"/>
<keyword evidence="3" id="KW-0804">Transcription</keyword>
<feature type="region of interest" description="Disordered" evidence="4">
    <location>
        <begin position="1"/>
        <end position="22"/>
    </location>
</feature>
<evidence type="ECO:0000256" key="4">
    <source>
        <dbReference type="SAM" id="MobiDB-lite"/>
    </source>
</evidence>
<evidence type="ECO:0000313" key="7">
    <source>
        <dbReference type="Proteomes" id="UP000199614"/>
    </source>
</evidence>
<dbReference type="PANTHER" id="PTHR44688:SF16">
    <property type="entry name" value="DNA-BINDING TRANSCRIPTIONAL ACTIVATOR DEVR_DOSR"/>
    <property type="match status" value="1"/>
</dbReference>
<protein>
    <submittedName>
        <fullName evidence="6">LuxR family transcriptional regulator, maltose regulon positive regulatory protein</fullName>
    </submittedName>
</protein>
<dbReference type="InterPro" id="IPR036388">
    <property type="entry name" value="WH-like_DNA-bd_sf"/>
</dbReference>
<accession>A0A1I4X4J5</accession>
<reference evidence="6 7" key="1">
    <citation type="submission" date="2016-10" db="EMBL/GenBank/DDBJ databases">
        <authorList>
            <person name="de Groot N.N."/>
        </authorList>
    </citation>
    <scope>NUCLEOTIDE SEQUENCE [LARGE SCALE GENOMIC DNA]</scope>
    <source>
        <strain evidence="6 7">CGMCC 4.1877</strain>
    </source>
</reference>
<keyword evidence="2" id="KW-0238">DNA-binding</keyword>
<dbReference type="InterPro" id="IPR059106">
    <property type="entry name" value="WHD_MalT"/>
</dbReference>
<dbReference type="GO" id="GO:0003677">
    <property type="term" value="F:DNA binding"/>
    <property type="evidence" value="ECO:0007669"/>
    <property type="project" value="UniProtKB-KW"/>
</dbReference>
<dbReference type="InterPro" id="IPR016032">
    <property type="entry name" value="Sig_transdc_resp-reg_C-effctor"/>
</dbReference>
<evidence type="ECO:0000256" key="2">
    <source>
        <dbReference type="ARBA" id="ARBA00023125"/>
    </source>
</evidence>
<dbReference type="Pfam" id="PF00196">
    <property type="entry name" value="GerE"/>
    <property type="match status" value="1"/>
</dbReference>
<keyword evidence="1" id="KW-0805">Transcription regulation</keyword>
<dbReference type="Pfam" id="PF25873">
    <property type="entry name" value="WHD_MalT"/>
    <property type="match status" value="1"/>
</dbReference>
<name>A0A1I4X4J5_PSUAM</name>
<dbReference type="STRING" id="260086.SAMN05216207_101021"/>
<evidence type="ECO:0000256" key="1">
    <source>
        <dbReference type="ARBA" id="ARBA00023015"/>
    </source>
</evidence>
<dbReference type="RefSeq" id="WP_093341496.1">
    <property type="nucleotide sequence ID" value="NZ_FOUY01000010.1"/>
</dbReference>
<dbReference type="PRINTS" id="PR00038">
    <property type="entry name" value="HTHLUXR"/>
</dbReference>
<dbReference type="OrthoDB" id="134985at2"/>
<evidence type="ECO:0000313" key="6">
    <source>
        <dbReference type="EMBL" id="SFN20280.1"/>
    </source>
</evidence>
<proteinExistence type="predicted"/>
<sequence>MDATRRDPTVTGVGVGPDHPSGVRSVLAGRHGPAGPAVPMANHVVPRPRVFDLLDGCARCPVTLVAAPAGWGKTLLAASWTAAGGGGWSPAWVRSAPGGDAGFWPAVAGALAAVSGPEAATHLRRLAVDGDAVDDPPGAIAAALARAGRPVLLVLDDLHEVTSPAVHAGLIRLVERPPPQLSLLVLTRRDPPWPIARLRLAGLLTEVHAPDLAFRVDEAAELLALLRVDLDDSRIARLVERTEGWPAALRLVALHLQGQPDAGAAVAAFSGADHSVARYLDTEVLGSLPPGPIRFLERISGLDHVCADLADALTGRRDGAALLAELAAAHLVVPVTDRPGRWYRPHRLVADLLRARPVPRRARRDLWRRATEWLQRNDMPVEALWSAVHGELWSLAAVLVGRQLLTLTSDGRAQELERALEQVPRTTLVAHPELVCGLAAARLVRGDGTEVAELVAYGRTRLRFLSAQRAARAQVLLDLVAGALARMTGNWDEVVALYRSAPTDPVTLAGLGLARAELVPALVKNFLGVAALLSADLVTAERDLGAAASAGVPRPGSQLNAAAHLSLVHCARGELGPAQRAAMDVVRWAEDAGLARTGQVVAAHLAMAHVALDRMHPEELDTWLGRAAAAEAVGTEVHLRVEAVLLLTARRAAAGDREQALTALRVGATELDLATLPRTLQERWSLAEAGLLAGSGVPQQARAILDRLGRPATAAARLATARLWLQLGDLPSALAVRAGVEPERHPRGTVDAALLDTALATASEDEETALDRLEDALAAAAPWYLRGPFRSEVLDLRPLLERRLEQGTVAPVFTVDLLARLSGTPVPLTGPSVLTEPLTGRERTVLRYLASTLSNAEIAAELVVSVNTVKTHQRAVYRKFGVTNRRDAVERGRRLDLF</sequence>
<dbReference type="EMBL" id="FOUY01000010">
    <property type="protein sequence ID" value="SFN20280.1"/>
    <property type="molecule type" value="Genomic_DNA"/>
</dbReference>
<evidence type="ECO:0000256" key="3">
    <source>
        <dbReference type="ARBA" id="ARBA00023163"/>
    </source>
</evidence>
<dbReference type="PROSITE" id="PS50043">
    <property type="entry name" value="HTH_LUXR_2"/>
    <property type="match status" value="1"/>
</dbReference>
<gene>
    <name evidence="6" type="ORF">SAMN05216207_101021</name>
</gene>
<organism evidence="6 7">
    <name type="scientific">Pseudonocardia ammonioxydans</name>
    <dbReference type="NCBI Taxonomy" id="260086"/>
    <lineage>
        <taxon>Bacteria</taxon>
        <taxon>Bacillati</taxon>
        <taxon>Actinomycetota</taxon>
        <taxon>Actinomycetes</taxon>
        <taxon>Pseudonocardiales</taxon>
        <taxon>Pseudonocardiaceae</taxon>
        <taxon>Pseudonocardia</taxon>
    </lineage>
</organism>
<dbReference type="CDD" id="cd06170">
    <property type="entry name" value="LuxR_C_like"/>
    <property type="match status" value="1"/>
</dbReference>